<dbReference type="PANTHER" id="PTHR33877:SF1">
    <property type="entry name" value="TYPE IV METHYL-DIRECTED RESTRICTION ENZYME ECOKMCRA"/>
    <property type="match status" value="1"/>
</dbReference>
<comment type="caution">
    <text evidence="2">The sequence shown here is derived from an EMBL/GenBank/DDBJ whole genome shotgun (WGS) entry which is preliminary data.</text>
</comment>
<organism evidence="2 3">
    <name type="scientific">Deinococcus humi</name>
    <dbReference type="NCBI Taxonomy" id="662880"/>
    <lineage>
        <taxon>Bacteria</taxon>
        <taxon>Thermotogati</taxon>
        <taxon>Deinococcota</taxon>
        <taxon>Deinococci</taxon>
        <taxon>Deinococcales</taxon>
        <taxon>Deinococcaceae</taxon>
        <taxon>Deinococcus</taxon>
    </lineage>
</organism>
<name>A0A7W8JR42_9DEIO</name>
<dbReference type="Proteomes" id="UP000552709">
    <property type="component" value="Unassembled WGS sequence"/>
</dbReference>
<keyword evidence="2" id="KW-0378">Hydrolase</keyword>
<dbReference type="GO" id="GO:0004519">
    <property type="term" value="F:endonuclease activity"/>
    <property type="evidence" value="ECO:0007669"/>
    <property type="project" value="UniProtKB-KW"/>
</dbReference>
<reference evidence="2 3" key="1">
    <citation type="submission" date="2020-08" db="EMBL/GenBank/DDBJ databases">
        <title>Genomic Encyclopedia of Type Strains, Phase IV (KMG-IV): sequencing the most valuable type-strain genomes for metagenomic binning, comparative biology and taxonomic classification.</title>
        <authorList>
            <person name="Goeker M."/>
        </authorList>
    </citation>
    <scope>NUCLEOTIDE SEQUENCE [LARGE SCALE GENOMIC DNA]</scope>
    <source>
        <strain evidence="2 3">DSM 27939</strain>
    </source>
</reference>
<dbReference type="RefSeq" id="WP_184127386.1">
    <property type="nucleotide sequence ID" value="NZ_JACHFL010000001.1"/>
</dbReference>
<dbReference type="Pfam" id="PF14279">
    <property type="entry name" value="HNH_5"/>
    <property type="match status" value="1"/>
</dbReference>
<feature type="domain" description="HNH endonuclease 5" evidence="1">
    <location>
        <begin position="57"/>
        <end position="105"/>
    </location>
</feature>
<accession>A0A7W8JR42</accession>
<keyword evidence="2" id="KW-0540">Nuclease</keyword>
<gene>
    <name evidence="2" type="ORF">HNQ08_000369</name>
</gene>
<dbReference type="EMBL" id="JACHFL010000001">
    <property type="protein sequence ID" value="MBB5361298.1"/>
    <property type="molecule type" value="Genomic_DNA"/>
</dbReference>
<evidence type="ECO:0000313" key="2">
    <source>
        <dbReference type="EMBL" id="MBB5361298.1"/>
    </source>
</evidence>
<dbReference type="AlphaFoldDB" id="A0A7W8JR42"/>
<keyword evidence="2" id="KW-0255">Endonuclease</keyword>
<dbReference type="CDD" id="cd00085">
    <property type="entry name" value="HNHc"/>
    <property type="match status" value="1"/>
</dbReference>
<proteinExistence type="predicted"/>
<dbReference type="InterPro" id="IPR029471">
    <property type="entry name" value="HNH_5"/>
</dbReference>
<sequence length="137" mass="15525">MTVCQRCGIEIFTTHKKLETTLCRPCAKKRQYSLTYLRSTHSSAIARQRWLEIGKLCWWCRQPLDDRDIHRDHVIPITKGGGGGENIVFSCATCNKKKTDKMPQEWLGISDFLGEPVGIGDLFEVLPDPTHHAGAEE</sequence>
<keyword evidence="3" id="KW-1185">Reference proteome</keyword>
<dbReference type="InterPro" id="IPR003615">
    <property type="entry name" value="HNH_nuc"/>
</dbReference>
<protein>
    <submittedName>
        <fullName evidence="2">5-methylcytosine-specific restriction endonuclease McrA</fullName>
    </submittedName>
</protein>
<dbReference type="Gene3D" id="1.10.30.50">
    <property type="match status" value="1"/>
</dbReference>
<dbReference type="InterPro" id="IPR052892">
    <property type="entry name" value="NA-targeting_endonuclease"/>
</dbReference>
<evidence type="ECO:0000313" key="3">
    <source>
        <dbReference type="Proteomes" id="UP000552709"/>
    </source>
</evidence>
<dbReference type="PANTHER" id="PTHR33877">
    <property type="entry name" value="SLL1193 PROTEIN"/>
    <property type="match status" value="1"/>
</dbReference>
<evidence type="ECO:0000259" key="1">
    <source>
        <dbReference type="Pfam" id="PF14279"/>
    </source>
</evidence>